<evidence type="ECO:0000256" key="2">
    <source>
        <dbReference type="ARBA" id="ARBA00022448"/>
    </source>
</evidence>
<feature type="transmembrane region" description="Helical" evidence="8">
    <location>
        <begin position="380"/>
        <end position="402"/>
    </location>
</feature>
<dbReference type="SUPFAM" id="SSF103473">
    <property type="entry name" value="MFS general substrate transporter"/>
    <property type="match status" value="1"/>
</dbReference>
<comment type="caution">
    <text evidence="9">The sequence shown here is derived from an EMBL/GenBank/DDBJ whole genome shotgun (WGS) entry which is preliminary data.</text>
</comment>
<feature type="transmembrane region" description="Helical" evidence="8">
    <location>
        <begin position="151"/>
        <end position="172"/>
    </location>
</feature>
<evidence type="ECO:0000256" key="8">
    <source>
        <dbReference type="SAM" id="Phobius"/>
    </source>
</evidence>
<protein>
    <submittedName>
        <fullName evidence="9">Mfs transporter</fullName>
    </submittedName>
</protein>
<keyword evidence="2" id="KW-0813">Transport</keyword>
<dbReference type="EMBL" id="MVGC01000053">
    <property type="protein sequence ID" value="RJE25261.1"/>
    <property type="molecule type" value="Genomic_DNA"/>
</dbReference>
<accession>A0A3A3A7D4</accession>
<evidence type="ECO:0000313" key="10">
    <source>
        <dbReference type="Proteomes" id="UP000266188"/>
    </source>
</evidence>
<comment type="similarity">
    <text evidence="6">Belongs to the major facilitator superfamily. Allantoate permease family.</text>
</comment>
<feature type="transmembrane region" description="Helical" evidence="8">
    <location>
        <begin position="216"/>
        <end position="234"/>
    </location>
</feature>
<evidence type="ECO:0000256" key="7">
    <source>
        <dbReference type="SAM" id="MobiDB-lite"/>
    </source>
</evidence>
<dbReference type="PANTHER" id="PTHR43791:SF16">
    <property type="entry name" value="TRANSPORTER, PUTATIVE (AFU_ORTHOLOGUE AFUA_3G01840)-RELATED"/>
    <property type="match status" value="1"/>
</dbReference>
<dbReference type="GO" id="GO:0022857">
    <property type="term" value="F:transmembrane transporter activity"/>
    <property type="evidence" value="ECO:0007669"/>
    <property type="project" value="InterPro"/>
</dbReference>
<dbReference type="OrthoDB" id="4454541at2759"/>
<feature type="transmembrane region" description="Helical" evidence="8">
    <location>
        <begin position="184"/>
        <end position="204"/>
    </location>
</feature>
<feature type="transmembrane region" description="Helical" evidence="8">
    <location>
        <begin position="447"/>
        <end position="468"/>
    </location>
</feature>
<reference evidence="10" key="1">
    <citation type="submission" date="2017-02" db="EMBL/GenBank/DDBJ databases">
        <authorList>
            <person name="Tafer H."/>
            <person name="Lopandic K."/>
        </authorList>
    </citation>
    <scope>NUCLEOTIDE SEQUENCE [LARGE SCALE GENOMIC DNA]</scope>
    <source>
        <strain evidence="10">CBS 366.77</strain>
    </source>
</reference>
<proteinExistence type="inferred from homology"/>
<comment type="subcellular location">
    <subcellularLocation>
        <location evidence="1">Membrane</location>
        <topology evidence="1">Multi-pass membrane protein</topology>
    </subcellularLocation>
</comment>
<keyword evidence="4 8" id="KW-1133">Transmembrane helix</keyword>
<dbReference type="AlphaFoldDB" id="A0A3A3A7D4"/>
<feature type="transmembrane region" description="Helical" evidence="8">
    <location>
        <begin position="321"/>
        <end position="342"/>
    </location>
</feature>
<feature type="transmembrane region" description="Helical" evidence="8">
    <location>
        <begin position="93"/>
        <end position="116"/>
    </location>
</feature>
<feature type="transmembrane region" description="Helical" evidence="8">
    <location>
        <begin position="349"/>
        <end position="368"/>
    </location>
</feature>
<dbReference type="Gene3D" id="1.20.1250.20">
    <property type="entry name" value="MFS general substrate transporter like domains"/>
    <property type="match status" value="2"/>
</dbReference>
<evidence type="ECO:0000256" key="4">
    <source>
        <dbReference type="ARBA" id="ARBA00022989"/>
    </source>
</evidence>
<feature type="transmembrane region" description="Helical" evidence="8">
    <location>
        <begin position="123"/>
        <end position="145"/>
    </location>
</feature>
<dbReference type="FunFam" id="1.20.1250.20:FF:000064">
    <property type="entry name" value="MFS allantoate transporter"/>
    <property type="match status" value="1"/>
</dbReference>
<dbReference type="InterPro" id="IPR036259">
    <property type="entry name" value="MFS_trans_sf"/>
</dbReference>
<feature type="transmembrane region" description="Helical" evidence="8">
    <location>
        <begin position="54"/>
        <end position="73"/>
    </location>
</feature>
<sequence length="529" mass="58135">MGNHDIEVGGDKKSPNMRPEIHPDTDKGVSEEVENVTIILTEEDNQRIKRKTDWTILSLLTWIYFLQVLDKAVLGTGSVFNLQEDTHLTGSQYSLVASISPIAQLAWQPFSAWLIVKVPQRILMPLLVFGWGTAQTCLAACYNFGGMLAARFFLGLFEAGCLPLFAIITGQWYRRIEQPVRVSIWYSTNGLATMAASALSYGLGHIPSNLLRPWQIIFLFVGLVTVVSAPLVYWKLDNDITTARFLTKEERLQGAKRLRANQTGATSYEFKWSHVLEVAIEPKAWLWVAMAILPNMGSAMTSIFGPLIVKGFGFDKFQTSLLNIPFGAVQTIVIVFSCWASYKAKLKGVVLAGFMVPVIAGCAMLYALDHTKASNQGALLAAYYLCAFLFSANPILLAWVVGNTAGATKQSTTLALYQAGVSAGALSGPLLFSDDQAPNYRPGTRSVLIIFIVMIACVLIQLANLVLLNQLQKKKRVRNGKSATLVDQSMMAAVTHADENGKGEEGVLVEGPDKSDLTDRQNDEFVYIY</sequence>
<dbReference type="GO" id="GO:0016020">
    <property type="term" value="C:membrane"/>
    <property type="evidence" value="ECO:0007669"/>
    <property type="project" value="UniProtKB-SubCell"/>
</dbReference>
<keyword evidence="10" id="KW-1185">Reference proteome</keyword>
<feature type="region of interest" description="Disordered" evidence="7">
    <location>
        <begin position="1"/>
        <end position="29"/>
    </location>
</feature>
<dbReference type="PANTHER" id="PTHR43791">
    <property type="entry name" value="PERMEASE-RELATED"/>
    <property type="match status" value="1"/>
</dbReference>
<keyword evidence="3 8" id="KW-0812">Transmembrane</keyword>
<evidence type="ECO:0000256" key="1">
    <source>
        <dbReference type="ARBA" id="ARBA00004141"/>
    </source>
</evidence>
<feature type="transmembrane region" description="Helical" evidence="8">
    <location>
        <begin position="414"/>
        <end position="432"/>
    </location>
</feature>
<dbReference type="Pfam" id="PF07690">
    <property type="entry name" value="MFS_1"/>
    <property type="match status" value="1"/>
</dbReference>
<evidence type="ECO:0000313" key="9">
    <source>
        <dbReference type="EMBL" id="RJE25261.1"/>
    </source>
</evidence>
<organism evidence="9 10">
    <name type="scientific">Aspergillus sclerotialis</name>
    <dbReference type="NCBI Taxonomy" id="2070753"/>
    <lineage>
        <taxon>Eukaryota</taxon>
        <taxon>Fungi</taxon>
        <taxon>Dikarya</taxon>
        <taxon>Ascomycota</taxon>
        <taxon>Pezizomycotina</taxon>
        <taxon>Eurotiomycetes</taxon>
        <taxon>Eurotiomycetidae</taxon>
        <taxon>Eurotiales</taxon>
        <taxon>Aspergillaceae</taxon>
        <taxon>Aspergillus</taxon>
        <taxon>Aspergillus subgen. Polypaecilum</taxon>
    </lineage>
</organism>
<feature type="transmembrane region" description="Helical" evidence="8">
    <location>
        <begin position="284"/>
        <end position="309"/>
    </location>
</feature>
<dbReference type="InterPro" id="IPR011701">
    <property type="entry name" value="MFS"/>
</dbReference>
<evidence type="ECO:0000256" key="6">
    <source>
        <dbReference type="ARBA" id="ARBA00037968"/>
    </source>
</evidence>
<evidence type="ECO:0000256" key="3">
    <source>
        <dbReference type="ARBA" id="ARBA00022692"/>
    </source>
</evidence>
<keyword evidence="5 8" id="KW-0472">Membrane</keyword>
<evidence type="ECO:0000256" key="5">
    <source>
        <dbReference type="ARBA" id="ARBA00023136"/>
    </source>
</evidence>
<dbReference type="Proteomes" id="UP000266188">
    <property type="component" value="Unassembled WGS sequence"/>
</dbReference>
<name>A0A3A3A7D4_9EURO</name>
<gene>
    <name evidence="9" type="ORF">PHISCL_02411</name>
</gene>